<keyword evidence="3 8" id="KW-0812">Transmembrane</keyword>
<dbReference type="InterPro" id="IPR013604">
    <property type="entry name" value="7TM_chemorcpt"/>
</dbReference>
<sequence>MFFLLNKMLKNTFNNSTKSDLGEIFKPMYILLSIVGLFPYSITFNKSKKQFTTEPNSLYFNLLPAVTGATTSCVFFCLHLHHVSQAGLESNLSEAVVTTTNYCTELVLSLLCCVAPYCCSVLRRRAPAAMLNRVAAAWAAAPFHLASTILPQLQHNINISVAAVVFHLIVHTVIIGALNTDLWKKVLLIFSFNFPHFIQCVFVAYLNVMALLIVSVLQNIRETVAVHAKESAALGLRKAMSAPLNVRHLEETYSEAHRALAELNRCYQGPILFTLLQCFHSILSNSHIIYYGIMMQKDFNVLDGIDCGVWIVWQILKIYVLGRAGSLLDIESRRIGEALHDLPVDKLESRTLLEIQHFSTQIRFKKMILTVYGYFPVNSTLLFNMVTAAMMYLLILVQFDIPENNPSQELHG</sequence>
<dbReference type="EMBL" id="JAHIBW010000008">
    <property type="protein sequence ID" value="KAG7308803.1"/>
    <property type="molecule type" value="Genomic_DNA"/>
</dbReference>
<evidence type="ECO:0000313" key="9">
    <source>
        <dbReference type="EMBL" id="KAG7308803.1"/>
    </source>
</evidence>
<evidence type="ECO:0000256" key="6">
    <source>
        <dbReference type="ARBA" id="ARBA00023170"/>
    </source>
</evidence>
<evidence type="ECO:0000256" key="2">
    <source>
        <dbReference type="ARBA" id="ARBA00022475"/>
    </source>
</evidence>
<protein>
    <recommendedName>
        <fullName evidence="8">Gustatory receptor</fullName>
    </recommendedName>
</protein>
<evidence type="ECO:0000256" key="1">
    <source>
        <dbReference type="ARBA" id="ARBA00004651"/>
    </source>
</evidence>
<comment type="subcellular location">
    <subcellularLocation>
        <location evidence="1 8">Cell membrane</location>
        <topology evidence="1 8">Multi-pass membrane protein</topology>
    </subcellularLocation>
</comment>
<evidence type="ECO:0000256" key="3">
    <source>
        <dbReference type="ARBA" id="ARBA00022692"/>
    </source>
</evidence>
<feature type="transmembrane region" description="Helical" evidence="8">
    <location>
        <begin position="58"/>
        <end position="82"/>
    </location>
</feature>
<comment type="caution">
    <text evidence="8">Lacks conserved residue(s) required for the propagation of feature annotation.</text>
</comment>
<keyword evidence="5 8" id="KW-0472">Membrane</keyword>
<evidence type="ECO:0000256" key="7">
    <source>
        <dbReference type="ARBA" id="ARBA00023224"/>
    </source>
</evidence>
<proteinExistence type="inferred from homology"/>
<comment type="similarity">
    <text evidence="8">Belongs to the insect chemoreceptor superfamily. Gustatory receptor (GR) family.</text>
</comment>
<feature type="transmembrane region" description="Helical" evidence="8">
    <location>
        <begin position="371"/>
        <end position="395"/>
    </location>
</feature>
<keyword evidence="2 8" id="KW-1003">Cell membrane</keyword>
<feature type="transmembrane region" description="Helical" evidence="8">
    <location>
        <begin position="28"/>
        <end position="46"/>
    </location>
</feature>
<evidence type="ECO:0000256" key="4">
    <source>
        <dbReference type="ARBA" id="ARBA00022989"/>
    </source>
</evidence>
<keyword evidence="6 8" id="KW-0675">Receptor</keyword>
<keyword evidence="10" id="KW-1185">Reference proteome</keyword>
<feature type="transmembrane region" description="Helical" evidence="8">
    <location>
        <begin position="159"/>
        <end position="179"/>
    </location>
</feature>
<evidence type="ECO:0000256" key="5">
    <source>
        <dbReference type="ARBA" id="ARBA00023136"/>
    </source>
</evidence>
<comment type="caution">
    <text evidence="9">The sequence shown here is derived from an EMBL/GenBank/DDBJ whole genome shotgun (WGS) entry which is preliminary data.</text>
</comment>
<gene>
    <name evidence="9" type="ORF">JYU34_006037</name>
</gene>
<dbReference type="Pfam" id="PF08395">
    <property type="entry name" value="7tm_7"/>
    <property type="match status" value="1"/>
</dbReference>
<evidence type="ECO:0000256" key="8">
    <source>
        <dbReference type="RuleBase" id="RU363108"/>
    </source>
</evidence>
<accession>A0ABQ7QUV2</accession>
<name>A0ABQ7QUV2_PLUXY</name>
<feature type="transmembrane region" description="Helical" evidence="8">
    <location>
        <begin position="186"/>
        <end position="214"/>
    </location>
</feature>
<keyword evidence="4 8" id="KW-1133">Transmembrane helix</keyword>
<reference evidence="9 10" key="1">
    <citation type="submission" date="2021-06" db="EMBL/GenBank/DDBJ databases">
        <title>A haploid diamondback moth (Plutella xylostella L.) genome assembly resolves 31 chromosomes and identifies a diamide resistance mutation.</title>
        <authorList>
            <person name="Ward C.M."/>
            <person name="Perry K.D."/>
            <person name="Baker G."/>
            <person name="Powis K."/>
            <person name="Heckel D.G."/>
            <person name="Baxter S.W."/>
        </authorList>
    </citation>
    <scope>NUCLEOTIDE SEQUENCE [LARGE SCALE GENOMIC DNA]</scope>
    <source>
        <strain evidence="9 10">LV</strain>
        <tissue evidence="9">Single pupa</tissue>
    </source>
</reference>
<keyword evidence="7 8" id="KW-0807">Transducer</keyword>
<dbReference type="Proteomes" id="UP000823941">
    <property type="component" value="Chromosome 8"/>
</dbReference>
<comment type="function">
    <text evidence="8">Gustatory receptor which mediates acceptance or avoidance behavior, depending on its substrates.</text>
</comment>
<dbReference type="PANTHER" id="PTHR21143">
    <property type="entry name" value="INVERTEBRATE GUSTATORY RECEPTOR"/>
    <property type="match status" value="1"/>
</dbReference>
<evidence type="ECO:0000313" key="10">
    <source>
        <dbReference type="Proteomes" id="UP000823941"/>
    </source>
</evidence>
<organism evidence="9 10">
    <name type="scientific">Plutella xylostella</name>
    <name type="common">Diamondback moth</name>
    <name type="synonym">Plutella maculipennis</name>
    <dbReference type="NCBI Taxonomy" id="51655"/>
    <lineage>
        <taxon>Eukaryota</taxon>
        <taxon>Metazoa</taxon>
        <taxon>Ecdysozoa</taxon>
        <taxon>Arthropoda</taxon>
        <taxon>Hexapoda</taxon>
        <taxon>Insecta</taxon>
        <taxon>Pterygota</taxon>
        <taxon>Neoptera</taxon>
        <taxon>Endopterygota</taxon>
        <taxon>Lepidoptera</taxon>
        <taxon>Glossata</taxon>
        <taxon>Ditrysia</taxon>
        <taxon>Yponomeutoidea</taxon>
        <taxon>Plutellidae</taxon>
        <taxon>Plutella</taxon>
    </lineage>
</organism>
<dbReference type="PANTHER" id="PTHR21143:SF133">
    <property type="entry name" value="GUSTATORY AND PHEROMONE RECEPTOR 32A-RELATED"/>
    <property type="match status" value="1"/>
</dbReference>